<dbReference type="InterPro" id="IPR050445">
    <property type="entry name" value="Bact_polysacc_biosynth/exp"/>
</dbReference>
<evidence type="ECO:0000256" key="2">
    <source>
        <dbReference type="SAM" id="Phobius"/>
    </source>
</evidence>
<keyword evidence="2" id="KW-0472">Membrane</keyword>
<dbReference type="PANTHER" id="PTHR32309:SF31">
    <property type="entry name" value="CAPSULAR EXOPOLYSACCHARIDE FAMILY"/>
    <property type="match status" value="1"/>
</dbReference>
<feature type="coiled-coil region" evidence="1">
    <location>
        <begin position="254"/>
        <end position="312"/>
    </location>
</feature>
<protein>
    <submittedName>
        <fullName evidence="3">DUF874 domain-containing protein</fullName>
    </submittedName>
</protein>
<evidence type="ECO:0000313" key="3">
    <source>
        <dbReference type="EMBL" id="MBI6630205.1"/>
    </source>
</evidence>
<feature type="transmembrane region" description="Helical" evidence="2">
    <location>
        <begin position="18"/>
        <end position="37"/>
    </location>
</feature>
<keyword evidence="2" id="KW-0812">Transmembrane</keyword>
<name>A0A934M0N9_9RHOB</name>
<reference evidence="3" key="1">
    <citation type="submission" date="2020-12" db="EMBL/GenBank/DDBJ databases">
        <title>Pontibaca salina gen. nov., sp. nov., isolated from marine sediment.</title>
        <authorList>
            <person name="Bo J."/>
            <person name="Wang S."/>
            <person name="Song X."/>
            <person name="Du Z."/>
        </authorList>
    </citation>
    <scope>NUCLEOTIDE SEQUENCE</scope>
    <source>
        <strain evidence="3">S1109L</strain>
    </source>
</reference>
<organism evidence="3 4">
    <name type="scientific">Pontibaca salina</name>
    <dbReference type="NCBI Taxonomy" id="2795731"/>
    <lineage>
        <taxon>Bacteria</taxon>
        <taxon>Pseudomonadati</taxon>
        <taxon>Pseudomonadota</taxon>
        <taxon>Alphaproteobacteria</taxon>
        <taxon>Rhodobacterales</taxon>
        <taxon>Roseobacteraceae</taxon>
        <taxon>Pontibaca</taxon>
    </lineage>
</organism>
<keyword evidence="2" id="KW-1133">Transmembrane helix</keyword>
<sequence>MGPIHSFEDIIDLVRRRAILIGLIVLLGCLASVYFALSRPHVYTSYQVLQLARPKVADELARSTVQGTSARRLQLVEQQLMTRGSIFELIEKLGLYSNLPLTPNEKVNLFRRSVGIDVVAAARTGYSDDGAISVLTVSAEMSSPELAQAVAREISQRIIELSVDSRILQARETLKFFAERERVLRTELAALEDRIVDFRNTHDVSLPGSVESRRAEIDAINQTLLEIDRETIAIERQAEREIRTARDATAQRLRQDYDDELAILTEQRSLLENRRHDLMASIETTPEIERELNVLTRERDDVQRQLDMVMARQSEAEVGFGLESEQQAERLTVIEPAGLPDYPTGGSRKKVAAMGGVASLGLALLIAFLLDLRRPVIRSAVQMERETGLEPVISIPHLETEPRQRGWFWRRTS</sequence>
<evidence type="ECO:0000313" key="4">
    <source>
        <dbReference type="Proteomes" id="UP000613255"/>
    </source>
</evidence>
<gene>
    <name evidence="3" type="ORF">JAO82_09965</name>
</gene>
<dbReference type="Proteomes" id="UP000613255">
    <property type="component" value="Unassembled WGS sequence"/>
</dbReference>
<dbReference type="PANTHER" id="PTHR32309">
    <property type="entry name" value="TYROSINE-PROTEIN KINASE"/>
    <property type="match status" value="1"/>
</dbReference>
<dbReference type="AlphaFoldDB" id="A0A934M0N9"/>
<accession>A0A934M0N9</accession>
<keyword evidence="1" id="KW-0175">Coiled coil</keyword>
<proteinExistence type="predicted"/>
<keyword evidence="4" id="KW-1185">Reference proteome</keyword>
<evidence type="ECO:0000256" key="1">
    <source>
        <dbReference type="SAM" id="Coils"/>
    </source>
</evidence>
<dbReference type="EMBL" id="JAEIJD010000007">
    <property type="protein sequence ID" value="MBI6630205.1"/>
    <property type="molecule type" value="Genomic_DNA"/>
</dbReference>
<feature type="transmembrane region" description="Helical" evidence="2">
    <location>
        <begin position="351"/>
        <end position="370"/>
    </location>
</feature>
<comment type="caution">
    <text evidence="3">The sequence shown here is derived from an EMBL/GenBank/DDBJ whole genome shotgun (WGS) entry which is preliminary data.</text>
</comment>